<feature type="signal peptide" evidence="1">
    <location>
        <begin position="1"/>
        <end position="15"/>
    </location>
</feature>
<evidence type="ECO:0008006" key="4">
    <source>
        <dbReference type="Google" id="ProtNLM"/>
    </source>
</evidence>
<evidence type="ECO:0000256" key="1">
    <source>
        <dbReference type="SAM" id="SignalP"/>
    </source>
</evidence>
<dbReference type="EMBL" id="JACHCA010000002">
    <property type="protein sequence ID" value="MBB6126664.1"/>
    <property type="molecule type" value="Genomic_DNA"/>
</dbReference>
<accession>A0A841J7E3</accession>
<reference evidence="2 3" key="1">
    <citation type="submission" date="2020-08" db="EMBL/GenBank/DDBJ databases">
        <title>Genomic Encyclopedia of Type Strains, Phase IV (KMG-V): Genome sequencing to study the core and pangenomes of soil and plant-associated prokaryotes.</title>
        <authorList>
            <person name="Whitman W."/>
        </authorList>
    </citation>
    <scope>NUCLEOTIDE SEQUENCE [LARGE SCALE GENOMIC DNA]</scope>
    <source>
        <strain evidence="2 3">MP601</strain>
    </source>
</reference>
<evidence type="ECO:0000313" key="3">
    <source>
        <dbReference type="Proteomes" id="UP000548326"/>
    </source>
</evidence>
<proteinExistence type="predicted"/>
<dbReference type="Gene3D" id="2.160.20.10">
    <property type="entry name" value="Single-stranded right-handed beta-helix, Pectin lyase-like"/>
    <property type="match status" value="1"/>
</dbReference>
<dbReference type="SUPFAM" id="SSF51126">
    <property type="entry name" value="Pectin lyase-like"/>
    <property type="match status" value="1"/>
</dbReference>
<dbReference type="InterPro" id="IPR011050">
    <property type="entry name" value="Pectin_lyase_fold/virulence"/>
</dbReference>
<keyword evidence="1" id="KW-0732">Signal</keyword>
<name>A0A841J7E3_9SPHI</name>
<dbReference type="RefSeq" id="WP_183585762.1">
    <property type="nucleotide sequence ID" value="NZ_JACHCA010000002.1"/>
</dbReference>
<organism evidence="2 3">
    <name type="scientific">Mucilaginibacter lappiensis</name>
    <dbReference type="NCBI Taxonomy" id="354630"/>
    <lineage>
        <taxon>Bacteria</taxon>
        <taxon>Pseudomonadati</taxon>
        <taxon>Bacteroidota</taxon>
        <taxon>Sphingobacteriia</taxon>
        <taxon>Sphingobacteriales</taxon>
        <taxon>Sphingobacteriaceae</taxon>
        <taxon>Mucilaginibacter</taxon>
    </lineage>
</organism>
<gene>
    <name evidence="2" type="ORF">HDF22_000769</name>
</gene>
<dbReference type="Proteomes" id="UP000548326">
    <property type="component" value="Unassembled WGS sequence"/>
</dbReference>
<evidence type="ECO:0000313" key="2">
    <source>
        <dbReference type="EMBL" id="MBB6126664.1"/>
    </source>
</evidence>
<dbReference type="InterPro" id="IPR012334">
    <property type="entry name" value="Pectin_lyas_fold"/>
</dbReference>
<protein>
    <recommendedName>
        <fullName evidence="4">Right handed beta helix region</fullName>
    </recommendedName>
</protein>
<dbReference type="SMART" id="SM00710">
    <property type="entry name" value="PbH1"/>
    <property type="match status" value="7"/>
</dbReference>
<sequence>MKNYLLALLCLSVCAGCSKQSSLEPASKTASAANHLSTLAVPNYYVNASTGSDSNSGLSATSALKTIQAGLNKTTEGVGANVYVAGGTYYERLNWPHSGTSGAPITLTNYNGGTVSVDGSTTNSSLIPLLNVSSKSYIRINSLNFTNSTQVFAKGIYIAGSGTDVQVTNCKVTNVGWTNNAGDKPTSGDNANPIDVVGTGANSYNQIYIGNNEVYNCNTGYSEALTLAGNVEIFLIENNTVHDIPNIGIDMTGHYSWTGAPAAVNYVRSGNVKHNKVYNCFSQIATAGGIYVDGGAYINIEGNTTYGNGVGITVGCENNNYNADNINVRDNFIYNNVHSGIIIGSNQSNGKVTNSTVSNNTFFQNVSSPGSYDGEIDIQNTDHLNIINNIVQSRSNVVVIALATYTSTNLTMDYNNYYTASGTANTITFDWGGINGQGYYSLASFQSALGLDAHSTYGLPGFTTPSLPTPDLHLTSSATVCINKGLPSFTAATGELDIDNQARVQNSRVDIGADETAY</sequence>
<comment type="caution">
    <text evidence="2">The sequence shown here is derived from an EMBL/GenBank/DDBJ whole genome shotgun (WGS) entry which is preliminary data.</text>
</comment>
<dbReference type="InterPro" id="IPR006626">
    <property type="entry name" value="PbH1"/>
</dbReference>
<feature type="chain" id="PRO_5032441113" description="Right handed beta helix region" evidence="1">
    <location>
        <begin position="16"/>
        <end position="518"/>
    </location>
</feature>
<dbReference type="AlphaFoldDB" id="A0A841J7E3"/>